<protein>
    <submittedName>
        <fullName evidence="1">Uncharacterized protein</fullName>
    </submittedName>
</protein>
<organism evidence="1 2">
    <name type="scientific">Hyalomma asiaticum</name>
    <name type="common">Tick</name>
    <dbReference type="NCBI Taxonomy" id="266040"/>
    <lineage>
        <taxon>Eukaryota</taxon>
        <taxon>Metazoa</taxon>
        <taxon>Ecdysozoa</taxon>
        <taxon>Arthropoda</taxon>
        <taxon>Chelicerata</taxon>
        <taxon>Arachnida</taxon>
        <taxon>Acari</taxon>
        <taxon>Parasitiformes</taxon>
        <taxon>Ixodida</taxon>
        <taxon>Ixodoidea</taxon>
        <taxon>Ixodidae</taxon>
        <taxon>Hyalomminae</taxon>
        <taxon>Hyalomma</taxon>
    </lineage>
</organism>
<proteinExistence type="predicted"/>
<accession>A0ACB7RRM4</accession>
<comment type="caution">
    <text evidence="1">The sequence shown here is derived from an EMBL/GenBank/DDBJ whole genome shotgun (WGS) entry which is preliminary data.</text>
</comment>
<evidence type="ECO:0000313" key="1">
    <source>
        <dbReference type="EMBL" id="KAH6923542.1"/>
    </source>
</evidence>
<evidence type="ECO:0000313" key="2">
    <source>
        <dbReference type="Proteomes" id="UP000821845"/>
    </source>
</evidence>
<dbReference type="EMBL" id="CM023488">
    <property type="protein sequence ID" value="KAH6923542.1"/>
    <property type="molecule type" value="Genomic_DNA"/>
</dbReference>
<dbReference type="Proteomes" id="UP000821845">
    <property type="component" value="Chromosome 8"/>
</dbReference>
<gene>
    <name evidence="1" type="ORF">HPB50_002164</name>
</gene>
<reference evidence="1" key="1">
    <citation type="submission" date="2020-05" db="EMBL/GenBank/DDBJ databases">
        <title>Large-scale comparative analyses of tick genomes elucidate their genetic diversity and vector capacities.</title>
        <authorList>
            <person name="Jia N."/>
            <person name="Wang J."/>
            <person name="Shi W."/>
            <person name="Du L."/>
            <person name="Sun Y."/>
            <person name="Zhan W."/>
            <person name="Jiang J."/>
            <person name="Wang Q."/>
            <person name="Zhang B."/>
            <person name="Ji P."/>
            <person name="Sakyi L.B."/>
            <person name="Cui X."/>
            <person name="Yuan T."/>
            <person name="Jiang B."/>
            <person name="Yang W."/>
            <person name="Lam T.T.-Y."/>
            <person name="Chang Q."/>
            <person name="Ding S."/>
            <person name="Wang X."/>
            <person name="Zhu J."/>
            <person name="Ruan X."/>
            <person name="Zhao L."/>
            <person name="Wei J."/>
            <person name="Que T."/>
            <person name="Du C."/>
            <person name="Cheng J."/>
            <person name="Dai P."/>
            <person name="Han X."/>
            <person name="Huang E."/>
            <person name="Gao Y."/>
            <person name="Liu J."/>
            <person name="Shao H."/>
            <person name="Ye R."/>
            <person name="Li L."/>
            <person name="Wei W."/>
            <person name="Wang X."/>
            <person name="Wang C."/>
            <person name="Yang T."/>
            <person name="Huo Q."/>
            <person name="Li W."/>
            <person name="Guo W."/>
            <person name="Chen H."/>
            <person name="Zhou L."/>
            <person name="Ni X."/>
            <person name="Tian J."/>
            <person name="Zhou Y."/>
            <person name="Sheng Y."/>
            <person name="Liu T."/>
            <person name="Pan Y."/>
            <person name="Xia L."/>
            <person name="Li J."/>
            <person name="Zhao F."/>
            <person name="Cao W."/>
        </authorList>
    </citation>
    <scope>NUCLEOTIDE SEQUENCE</scope>
    <source>
        <strain evidence="1">Hyas-2018</strain>
    </source>
</reference>
<keyword evidence="2" id="KW-1185">Reference proteome</keyword>
<name>A0ACB7RRM4_HYAAI</name>
<sequence>MSRVPESERRDIVDLSLQSHSQRQVSAMKNWQLSTVNRIIQAYRTERRIKDAQRKARPQVTSEDEVMAIVSAAVDNPAASVEEVKKMTGLAHVSNTTVKRRLYPAGLTSRTAVQKPIEGGDKTAEGSSDARPVLTAVAKRRRLNEELLLLLDEDSDADSSTSSSLDSGSDNDNDLALYEVMFEQLFTPPEKRPKVESYVEKTVAAYSGQEVRCYILLKTRNK</sequence>